<dbReference type="Proteomes" id="UP000825935">
    <property type="component" value="Chromosome 28"/>
</dbReference>
<sequence length="130" mass="14932">MYTWCPPDPVRVFEGQIEIGSSYHMPNGKIPAQDFLFYNKHMGLSSKFSWIHAGRLQTFNFVGSVFLHVTEIFESSSWTVAPSRSKGHLLRLFHALVWIWSSYVYALAEGESYSIHLFGLVFHASEFHGM</sequence>
<dbReference type="AlphaFoldDB" id="A0A8T2RCT9"/>
<evidence type="ECO:0000313" key="1">
    <source>
        <dbReference type="EMBL" id="KAH7293647.1"/>
    </source>
</evidence>
<dbReference type="EMBL" id="CM035433">
    <property type="protein sequence ID" value="KAH7293647.1"/>
    <property type="molecule type" value="Genomic_DNA"/>
</dbReference>
<organism evidence="1 2">
    <name type="scientific">Ceratopteris richardii</name>
    <name type="common">Triangle waterfern</name>
    <dbReference type="NCBI Taxonomy" id="49495"/>
    <lineage>
        <taxon>Eukaryota</taxon>
        <taxon>Viridiplantae</taxon>
        <taxon>Streptophyta</taxon>
        <taxon>Embryophyta</taxon>
        <taxon>Tracheophyta</taxon>
        <taxon>Polypodiopsida</taxon>
        <taxon>Polypodiidae</taxon>
        <taxon>Polypodiales</taxon>
        <taxon>Pteridineae</taxon>
        <taxon>Pteridaceae</taxon>
        <taxon>Parkerioideae</taxon>
        <taxon>Ceratopteris</taxon>
    </lineage>
</organism>
<name>A0A8T2RCT9_CERRI</name>
<gene>
    <name evidence="1" type="ORF">KP509_28G034900</name>
</gene>
<proteinExistence type="predicted"/>
<comment type="caution">
    <text evidence="1">The sequence shown here is derived from an EMBL/GenBank/DDBJ whole genome shotgun (WGS) entry which is preliminary data.</text>
</comment>
<accession>A0A8T2RCT9</accession>
<reference evidence="1" key="1">
    <citation type="submission" date="2021-08" db="EMBL/GenBank/DDBJ databases">
        <title>WGS assembly of Ceratopteris richardii.</title>
        <authorList>
            <person name="Marchant D.B."/>
            <person name="Chen G."/>
            <person name="Jenkins J."/>
            <person name="Shu S."/>
            <person name="Leebens-Mack J."/>
            <person name="Grimwood J."/>
            <person name="Schmutz J."/>
            <person name="Soltis P."/>
            <person name="Soltis D."/>
            <person name="Chen Z.-H."/>
        </authorList>
    </citation>
    <scope>NUCLEOTIDE SEQUENCE</scope>
    <source>
        <strain evidence="1">Whitten #5841</strain>
        <tissue evidence="1">Leaf</tissue>
    </source>
</reference>
<protein>
    <submittedName>
        <fullName evidence="1">Uncharacterized protein</fullName>
    </submittedName>
</protein>
<keyword evidence="2" id="KW-1185">Reference proteome</keyword>
<evidence type="ECO:0000313" key="2">
    <source>
        <dbReference type="Proteomes" id="UP000825935"/>
    </source>
</evidence>